<proteinExistence type="predicted"/>
<keyword evidence="1" id="KW-0812">Transmembrane</keyword>
<dbReference type="InterPro" id="IPR052523">
    <property type="entry name" value="Trichothecene_AcTrans"/>
</dbReference>
<dbReference type="SUPFAM" id="SSF55729">
    <property type="entry name" value="Acyl-CoA N-acyltransferases (Nat)"/>
    <property type="match status" value="1"/>
</dbReference>
<sequence length="638" mass="69043">MLDAQRQALKTFFPPGETAIIAVVPWLILSVGMGMTAVLPLFNISRPASGTPKKLLATIREVAPSTVIASGVIWRKLAEHCHSKKITLPPKLKGMTGGAPLSLRAFRMMAEAMSGDGSRMLCAYGSTEGQPITMINGDEILSETTLSNIARGKGMCSGRITPSCSLKLIQPSLGNVEHMVDSLEVPPGQVGEIIIAGDTVSPRYDEEEANIRSKISDKGRVWHRTGDLGTIDRESGMLYFCGRKAHAVCVERAINTGTVARTTLYTIPVEAVLEQHAAVDRAALVGVRLIHLGARTAFIPVILVVPRGKTPWTPTLERELLALAHGVKGPGAGTYPYRLVQRVLPYLKRGGFPSDATHNTKIRRDLLAIELEQRWGIVRSLAVNASLASTFPIQADPSALRAASGPHLAPLSPENVSSAVDCFIDSLADDAVTKYVYAPLAMNADANFAAKRAVYSFGCRAAMSISCVSTVGYEVTGKSEHNDDVSGVVVASSMWLPPGVSADDATLLMRCGGWKLPLKVGLAVTSRLQNVSSAINREKQHMLDEYGISVFWHLVLLGTLPSHQGQGYGSRVLKDRTDAVDSTDGGQWMYLECSKEKNIKFYEKHGFFVARTVFVDKEQQVPLFLMIRRPVVTEMAAV</sequence>
<dbReference type="Pfam" id="PF13508">
    <property type="entry name" value="Acetyltransf_7"/>
    <property type="match status" value="1"/>
</dbReference>
<dbReference type="PANTHER" id="PTHR42791:SF1">
    <property type="entry name" value="N-ACETYLTRANSFERASE DOMAIN-CONTAINING PROTEIN"/>
    <property type="match status" value="1"/>
</dbReference>
<keyword evidence="5" id="KW-1185">Reference proteome</keyword>
<dbReference type="PANTHER" id="PTHR42791">
    <property type="entry name" value="GNAT FAMILY ACETYLTRANSFERASE"/>
    <property type="match status" value="1"/>
</dbReference>
<reference evidence="4" key="1">
    <citation type="submission" date="2020-05" db="EMBL/GenBank/DDBJ databases">
        <title>Phylogenomic resolution of chytrid fungi.</title>
        <authorList>
            <person name="Stajich J.E."/>
            <person name="Amses K."/>
            <person name="Simmons R."/>
            <person name="Seto K."/>
            <person name="Myers J."/>
            <person name="Bonds A."/>
            <person name="Quandt C.A."/>
            <person name="Barry K."/>
            <person name="Liu P."/>
            <person name="Grigoriev I."/>
            <person name="Longcore J.E."/>
            <person name="James T.Y."/>
        </authorList>
    </citation>
    <scope>NUCLEOTIDE SEQUENCE</scope>
    <source>
        <strain evidence="4">JEL0379</strain>
    </source>
</reference>
<gene>
    <name evidence="4" type="ORF">HDU87_008769</name>
</gene>
<evidence type="ECO:0000259" key="3">
    <source>
        <dbReference type="Pfam" id="PF13508"/>
    </source>
</evidence>
<evidence type="ECO:0000256" key="1">
    <source>
        <dbReference type="SAM" id="Phobius"/>
    </source>
</evidence>
<evidence type="ECO:0000313" key="4">
    <source>
        <dbReference type="EMBL" id="KAJ3170475.1"/>
    </source>
</evidence>
<feature type="domain" description="AMP-dependent synthetase/ligase" evidence="2">
    <location>
        <begin position="24"/>
        <end position="204"/>
    </location>
</feature>
<dbReference type="Pfam" id="PF00501">
    <property type="entry name" value="AMP-binding"/>
    <property type="match status" value="1"/>
</dbReference>
<dbReference type="InterPro" id="IPR000873">
    <property type="entry name" value="AMP-dep_synth/lig_dom"/>
</dbReference>
<keyword evidence="1" id="KW-0472">Membrane</keyword>
<keyword evidence="1" id="KW-1133">Transmembrane helix</keyword>
<feature type="domain" description="N-acetyltransferase" evidence="3">
    <location>
        <begin position="552"/>
        <end position="607"/>
    </location>
</feature>
<comment type="caution">
    <text evidence="4">The sequence shown here is derived from an EMBL/GenBank/DDBJ whole genome shotgun (WGS) entry which is preliminary data.</text>
</comment>
<dbReference type="InterPro" id="IPR000182">
    <property type="entry name" value="GNAT_dom"/>
</dbReference>
<dbReference type="EMBL" id="JADGJQ010000095">
    <property type="protein sequence ID" value="KAJ3170475.1"/>
    <property type="molecule type" value="Genomic_DNA"/>
</dbReference>
<dbReference type="AlphaFoldDB" id="A0AAD5XJM0"/>
<dbReference type="InterPro" id="IPR042099">
    <property type="entry name" value="ANL_N_sf"/>
</dbReference>
<dbReference type="Gene3D" id="3.40.50.12780">
    <property type="entry name" value="N-terminal domain of ligase-like"/>
    <property type="match status" value="1"/>
</dbReference>
<dbReference type="InterPro" id="IPR016181">
    <property type="entry name" value="Acyl_CoA_acyltransferase"/>
</dbReference>
<dbReference type="SUPFAM" id="SSF56801">
    <property type="entry name" value="Acetyl-CoA synthetase-like"/>
    <property type="match status" value="1"/>
</dbReference>
<evidence type="ECO:0000259" key="2">
    <source>
        <dbReference type="Pfam" id="PF00501"/>
    </source>
</evidence>
<dbReference type="Proteomes" id="UP001212152">
    <property type="component" value="Unassembled WGS sequence"/>
</dbReference>
<feature type="transmembrane region" description="Helical" evidence="1">
    <location>
        <begin position="20"/>
        <end position="44"/>
    </location>
</feature>
<evidence type="ECO:0008006" key="6">
    <source>
        <dbReference type="Google" id="ProtNLM"/>
    </source>
</evidence>
<accession>A0AAD5XJM0</accession>
<evidence type="ECO:0000313" key="5">
    <source>
        <dbReference type="Proteomes" id="UP001212152"/>
    </source>
</evidence>
<dbReference type="GO" id="GO:0016747">
    <property type="term" value="F:acyltransferase activity, transferring groups other than amino-acyl groups"/>
    <property type="evidence" value="ECO:0007669"/>
    <property type="project" value="InterPro"/>
</dbReference>
<organism evidence="4 5">
    <name type="scientific">Geranomyces variabilis</name>
    <dbReference type="NCBI Taxonomy" id="109894"/>
    <lineage>
        <taxon>Eukaryota</taxon>
        <taxon>Fungi</taxon>
        <taxon>Fungi incertae sedis</taxon>
        <taxon>Chytridiomycota</taxon>
        <taxon>Chytridiomycota incertae sedis</taxon>
        <taxon>Chytridiomycetes</taxon>
        <taxon>Spizellomycetales</taxon>
        <taxon>Powellomycetaceae</taxon>
        <taxon>Geranomyces</taxon>
    </lineage>
</organism>
<protein>
    <recommendedName>
        <fullName evidence="6">N-acetyltransferase domain-containing protein</fullName>
    </recommendedName>
</protein>
<dbReference type="Gene3D" id="3.40.630.30">
    <property type="match status" value="1"/>
</dbReference>
<name>A0AAD5XJM0_9FUNG</name>